<proteinExistence type="predicted"/>
<dbReference type="EMBL" id="JABXXR010000007">
    <property type="protein sequence ID" value="NVN39343.1"/>
    <property type="molecule type" value="Genomic_DNA"/>
</dbReference>
<comment type="caution">
    <text evidence="1">The sequence shown here is derived from an EMBL/GenBank/DDBJ whole genome shotgun (WGS) entry which is preliminary data.</text>
</comment>
<organism evidence="1 2">
    <name type="scientific">Ameyamaea chiangmaiensis</name>
    <dbReference type="NCBI Taxonomy" id="442969"/>
    <lineage>
        <taxon>Bacteria</taxon>
        <taxon>Pseudomonadati</taxon>
        <taxon>Pseudomonadota</taxon>
        <taxon>Alphaproteobacteria</taxon>
        <taxon>Acetobacterales</taxon>
        <taxon>Acetobacteraceae</taxon>
        <taxon>Ameyamaea</taxon>
    </lineage>
</organism>
<sequence>MSAAAKDLNAPFIGNKLCNPDGSLTLQGQSFLQRLWARTGYAPGVDSAFLSQEADIAALGTQHAIVSADQASRSADDAAKLSVFNGSSVAIELAQRALDAAVMALGRAQQIEARALKALEIAEELSTIHATTSGNARDGTSSDESMAFAVMTRKWPS</sequence>
<dbReference type="RefSeq" id="WP_176612362.1">
    <property type="nucleotide sequence ID" value="NZ_JABXXR010000007.1"/>
</dbReference>
<evidence type="ECO:0000313" key="1">
    <source>
        <dbReference type="EMBL" id="NVN39343.1"/>
    </source>
</evidence>
<reference evidence="1 2" key="1">
    <citation type="submission" date="2020-06" db="EMBL/GenBank/DDBJ databases">
        <title>Description of novel acetic acid bacteria.</title>
        <authorList>
            <person name="Sombolestani A."/>
        </authorList>
    </citation>
    <scope>NUCLEOTIDE SEQUENCE [LARGE SCALE GENOMIC DNA]</scope>
    <source>
        <strain evidence="1 2">LMG 27010</strain>
    </source>
</reference>
<dbReference type="AlphaFoldDB" id="A0A850P8N6"/>
<protein>
    <submittedName>
        <fullName evidence="1">Uncharacterized protein</fullName>
    </submittedName>
</protein>
<name>A0A850P8N6_9PROT</name>
<accession>A0A850P8N6</accession>
<keyword evidence="2" id="KW-1185">Reference proteome</keyword>
<gene>
    <name evidence="1" type="ORF">HUK82_02020</name>
</gene>
<dbReference type="Proteomes" id="UP000585665">
    <property type="component" value="Unassembled WGS sequence"/>
</dbReference>
<evidence type="ECO:0000313" key="2">
    <source>
        <dbReference type="Proteomes" id="UP000585665"/>
    </source>
</evidence>